<reference evidence="1 2" key="1">
    <citation type="submission" date="2020-05" db="EMBL/GenBank/DDBJ databases">
        <title>Genome Sequencing of Type Strains.</title>
        <authorList>
            <person name="Lemaire J.F."/>
            <person name="Inderbitzin P."/>
            <person name="Gregorio O.A."/>
            <person name="Collins S.B."/>
            <person name="Wespe N."/>
            <person name="Knight-Connoni V."/>
        </authorList>
    </citation>
    <scope>NUCLEOTIDE SEQUENCE [LARGE SCALE GENOMIC DNA]</scope>
    <source>
        <strain evidence="1 2">DSM 19942</strain>
    </source>
</reference>
<organism evidence="1 2">
    <name type="scientific">Paenibacillus taichungensis</name>
    <dbReference type="NCBI Taxonomy" id="484184"/>
    <lineage>
        <taxon>Bacteria</taxon>
        <taxon>Bacillati</taxon>
        <taxon>Bacillota</taxon>
        <taxon>Bacilli</taxon>
        <taxon>Bacillales</taxon>
        <taxon>Paenibacillaceae</taxon>
        <taxon>Paenibacillus</taxon>
    </lineage>
</organism>
<dbReference type="EMBL" id="JABMCC010000118">
    <property type="protein sequence ID" value="NUU56985.1"/>
    <property type="molecule type" value="Genomic_DNA"/>
</dbReference>
<dbReference type="Proteomes" id="UP000577724">
    <property type="component" value="Unassembled WGS sequence"/>
</dbReference>
<protein>
    <submittedName>
        <fullName evidence="1">Uncharacterized protein</fullName>
    </submittedName>
</protein>
<keyword evidence="2" id="KW-1185">Reference proteome</keyword>
<comment type="caution">
    <text evidence="1">The sequence shown here is derived from an EMBL/GenBank/DDBJ whole genome shotgun (WGS) entry which is preliminary data.</text>
</comment>
<dbReference type="GeneID" id="97133653"/>
<sequence length="128" mass="14271">MLSVVVLGFTLESLSGFSDIAWAHHDSAKASGLSNREYALIIEKVVFQADALLVNLDVEKLTPTEVVILHHAYIQNKPIMGVGLRVWEPVIEEMLSNRINDLERAVKHIRTHYTLISGTLNASPVVQR</sequence>
<gene>
    <name evidence="1" type="ORF">HP548_23165</name>
</gene>
<name>A0ABX2MSB5_9BACL</name>
<dbReference type="RefSeq" id="WP_175383022.1">
    <property type="nucleotide sequence ID" value="NZ_CBCRYD010000002.1"/>
</dbReference>
<proteinExistence type="predicted"/>
<accession>A0ABX2MSB5</accession>
<evidence type="ECO:0000313" key="2">
    <source>
        <dbReference type="Proteomes" id="UP000577724"/>
    </source>
</evidence>
<evidence type="ECO:0000313" key="1">
    <source>
        <dbReference type="EMBL" id="NUU56985.1"/>
    </source>
</evidence>